<dbReference type="EMBL" id="BMER01000001">
    <property type="protein sequence ID" value="GGG87640.1"/>
    <property type="molecule type" value="Genomic_DNA"/>
</dbReference>
<keyword evidence="6" id="KW-0808">Transferase</keyword>
<dbReference type="Pfam" id="PF07733">
    <property type="entry name" value="DNA_pol3_alpha"/>
    <property type="match status" value="1"/>
</dbReference>
<evidence type="ECO:0000256" key="6">
    <source>
        <dbReference type="ARBA" id="ARBA00022679"/>
    </source>
</evidence>
<dbReference type="GO" id="GO:0008408">
    <property type="term" value="F:3'-5' exonuclease activity"/>
    <property type="evidence" value="ECO:0007669"/>
    <property type="project" value="InterPro"/>
</dbReference>
<dbReference type="SUPFAM" id="SSF89550">
    <property type="entry name" value="PHP domain-like"/>
    <property type="match status" value="1"/>
</dbReference>
<evidence type="ECO:0000256" key="5">
    <source>
        <dbReference type="ARBA" id="ARBA00022490"/>
    </source>
</evidence>
<dbReference type="InterPro" id="IPR023073">
    <property type="entry name" value="DnaE2"/>
</dbReference>
<feature type="domain" description="Polymerase/histidinol phosphatase N-terminal" evidence="13">
    <location>
        <begin position="4"/>
        <end position="71"/>
    </location>
</feature>
<dbReference type="Pfam" id="PF01336">
    <property type="entry name" value="tRNA_anti-codon"/>
    <property type="match status" value="1"/>
</dbReference>
<evidence type="ECO:0000256" key="3">
    <source>
        <dbReference type="ARBA" id="ARBA00012417"/>
    </source>
</evidence>
<dbReference type="NCBIfam" id="TIGR00594">
    <property type="entry name" value="polc"/>
    <property type="match status" value="1"/>
</dbReference>
<dbReference type="GO" id="GO:0005737">
    <property type="term" value="C:cytoplasm"/>
    <property type="evidence" value="ECO:0007669"/>
    <property type="project" value="UniProtKB-SubCell"/>
</dbReference>
<dbReference type="CDD" id="cd04485">
    <property type="entry name" value="DnaE_OBF"/>
    <property type="match status" value="1"/>
</dbReference>
<keyword evidence="9" id="KW-0227">DNA damage</keyword>
<keyword evidence="7" id="KW-0548">Nucleotidyltransferase</keyword>
<dbReference type="InterPro" id="IPR003141">
    <property type="entry name" value="Pol/His_phosphatase_N"/>
</dbReference>
<evidence type="ECO:0000256" key="12">
    <source>
        <dbReference type="ARBA" id="ARBA00049244"/>
    </source>
</evidence>
<evidence type="ECO:0000256" key="8">
    <source>
        <dbReference type="ARBA" id="ARBA00022705"/>
    </source>
</evidence>
<evidence type="ECO:0000256" key="2">
    <source>
        <dbReference type="ARBA" id="ARBA00007391"/>
    </source>
</evidence>
<dbReference type="GO" id="GO:0006281">
    <property type="term" value="P:DNA repair"/>
    <property type="evidence" value="ECO:0007669"/>
    <property type="project" value="UniProtKB-KW"/>
</dbReference>
<comment type="catalytic activity">
    <reaction evidence="12">
        <text>DNA(n) + a 2'-deoxyribonucleoside 5'-triphosphate = DNA(n+1) + diphosphate</text>
        <dbReference type="Rhea" id="RHEA:22508"/>
        <dbReference type="Rhea" id="RHEA-COMP:17339"/>
        <dbReference type="Rhea" id="RHEA-COMP:17340"/>
        <dbReference type="ChEBI" id="CHEBI:33019"/>
        <dbReference type="ChEBI" id="CHEBI:61560"/>
        <dbReference type="ChEBI" id="CHEBI:173112"/>
        <dbReference type="EC" id="2.7.7.7"/>
    </reaction>
</comment>
<dbReference type="Proteomes" id="UP000660862">
    <property type="component" value="Unassembled WGS sequence"/>
</dbReference>
<dbReference type="InterPro" id="IPR011708">
    <property type="entry name" value="DNA_pol3_alpha_NTPase_dom"/>
</dbReference>
<evidence type="ECO:0000313" key="15">
    <source>
        <dbReference type="Proteomes" id="UP000660862"/>
    </source>
</evidence>
<evidence type="ECO:0000313" key="14">
    <source>
        <dbReference type="EMBL" id="GGG87640.1"/>
    </source>
</evidence>
<dbReference type="Pfam" id="PF14579">
    <property type="entry name" value="HHH_6"/>
    <property type="match status" value="1"/>
</dbReference>
<dbReference type="Pfam" id="PF02811">
    <property type="entry name" value="PHP"/>
    <property type="match status" value="1"/>
</dbReference>
<keyword evidence="15" id="KW-1185">Reference proteome</keyword>
<dbReference type="EC" id="2.7.7.7" evidence="3"/>
<dbReference type="InterPro" id="IPR004365">
    <property type="entry name" value="NA-bd_OB_tRNA"/>
</dbReference>
<dbReference type="InterPro" id="IPR029460">
    <property type="entry name" value="DNAPol_HHH"/>
</dbReference>
<dbReference type="AlphaFoldDB" id="A0A917MA87"/>
<protein>
    <recommendedName>
        <fullName evidence="4">Error-prone DNA polymerase</fullName>
        <ecNumber evidence="3">2.7.7.7</ecNumber>
    </recommendedName>
</protein>
<dbReference type="CDD" id="cd07434">
    <property type="entry name" value="PHP_PolIIIA_DnaE2"/>
    <property type="match status" value="1"/>
</dbReference>
<keyword evidence="10" id="KW-0239">DNA-directed DNA polymerase</keyword>
<dbReference type="SMART" id="SM00481">
    <property type="entry name" value="POLIIIAc"/>
    <property type="match status" value="1"/>
</dbReference>
<keyword evidence="11" id="KW-0234">DNA repair</keyword>
<dbReference type="RefSeq" id="WP_188505893.1">
    <property type="nucleotide sequence ID" value="NZ_BMER01000001.1"/>
</dbReference>
<dbReference type="PANTHER" id="PTHR32294:SF4">
    <property type="entry name" value="ERROR-PRONE DNA POLYMERASE"/>
    <property type="match status" value="1"/>
</dbReference>
<reference evidence="14" key="2">
    <citation type="submission" date="2020-09" db="EMBL/GenBank/DDBJ databases">
        <authorList>
            <person name="Sun Q."/>
            <person name="Zhou Y."/>
        </authorList>
    </citation>
    <scope>NUCLEOTIDE SEQUENCE</scope>
    <source>
        <strain evidence="14">CGMCC 1.12195</strain>
    </source>
</reference>
<comment type="caution">
    <text evidence="14">The sequence shown here is derived from an EMBL/GenBank/DDBJ whole genome shotgun (WGS) entry which is preliminary data.</text>
</comment>
<reference evidence="14" key="1">
    <citation type="journal article" date="2014" name="Int. J. Syst. Evol. Microbiol.">
        <title>Complete genome sequence of Corynebacterium casei LMG S-19264T (=DSM 44701T), isolated from a smear-ripened cheese.</title>
        <authorList>
            <consortium name="US DOE Joint Genome Institute (JGI-PGF)"/>
            <person name="Walter F."/>
            <person name="Albersmeier A."/>
            <person name="Kalinowski J."/>
            <person name="Ruckert C."/>
        </authorList>
    </citation>
    <scope>NUCLEOTIDE SEQUENCE</scope>
    <source>
        <strain evidence="14">CGMCC 1.12195</strain>
    </source>
</reference>
<evidence type="ECO:0000256" key="7">
    <source>
        <dbReference type="ARBA" id="ARBA00022695"/>
    </source>
</evidence>
<dbReference type="Gene3D" id="1.10.150.870">
    <property type="match status" value="1"/>
</dbReference>
<dbReference type="Gene3D" id="3.20.20.140">
    <property type="entry name" value="Metal-dependent hydrolases"/>
    <property type="match status" value="1"/>
</dbReference>
<evidence type="ECO:0000259" key="13">
    <source>
        <dbReference type="SMART" id="SM00481"/>
    </source>
</evidence>
<sequence>MAYVELQVTTNFSFLRGASHPDELVERAVALGYPAVAVTDRNSFAGIVRAHMAAKKHGIRLIPGCRLDLLDGPSLLAYPTDRAAYGRLSRLLTKGNYRAEKGQCHLYRADVYEYSKGMQFIAVPPDKLTAAFELEPNYVKHITEYREVLGNHFCLGAVRTYLGDDAKKLFRIHQLCEWLDMPMVALNDVHYHISERRELQDVLTCIREKCTIQTAGYRLHPNAERYLKPADEMERLFRQYPKAIRNGEAIADACRFSLSELEYVYPQELTPDGRTPQEELTRLTWEGARERFADEIPDNVRETINMELAFIAKKNYASYFLTVHDYVRFARGRNILCQGRGSAANSTVCYCLGITSVNPAKVRLLFARFMSDARDEPPDIDVDFEHERREEVIQYIYEKYTRSRAAIVATVTQVRAKGAVRDVGKAMGLSLDAIGRLAGTVSSHWDDYIDEQLLAEQGFNPSDPHLRKVLQLTAQYIGFPRQLGQHTGGFVITQGRLDELCPIINARMEDRTNLEWNKDDLEALGFLKVDVLGLGMLTCIRKAFDLAKHHYGRELTLANVPEDKSEVYDMICRADTLGVFQIESRAQMSMLPRLKPRTFYDLVIEVAIVRPGPIQGDMVHPYLRRRNKEETVDYPSEEIQGILEKTLGVPLFQEQAMEIAIVAAEFSPAQADELRRSMATFKAEGQVSAFREKMVDGMVKKGYTSEFANRVFRQLEGFGSYGFPESHAASFALLVYISSWIKCYYPDIFAASLLNSQPMGFYQPAQIVIDARKHGVKILPVDVNHSQWDHTLEWEFDVKHHALRLGFRQVKGLGKEDMDVLVTARGDGYTSITAVIGAGVPLAAMEHLADADAFRSMGLDRRQALWVVSALQDRPVALFEGLPSECTKEGQIELPLMTLGEHVVQDYASTTLSIKAHPVSFLREKLGLLRVTPTGELPSLKDGMFVKVCGMVTVRQRPGTAMGVLFVTIEDETGFANLVVWGMMFEKYRREILQARLLMVSGKLQIEGEVIHVIVQHCTNLNGWLRGLATPEEGDAARVFHKGRNFQ</sequence>
<evidence type="ECO:0000256" key="11">
    <source>
        <dbReference type="ARBA" id="ARBA00023204"/>
    </source>
</evidence>
<keyword evidence="8" id="KW-0235">DNA replication</keyword>
<dbReference type="GO" id="GO:0006260">
    <property type="term" value="P:DNA replication"/>
    <property type="evidence" value="ECO:0007669"/>
    <property type="project" value="UniProtKB-KW"/>
</dbReference>
<gene>
    <name evidence="14" type="primary">dnaE2-2</name>
    <name evidence="14" type="ORF">GCM10007415_21840</name>
</gene>
<proteinExistence type="inferred from homology"/>
<evidence type="ECO:0000256" key="9">
    <source>
        <dbReference type="ARBA" id="ARBA00022763"/>
    </source>
</evidence>
<accession>A0A917MA87</accession>
<dbReference type="GO" id="GO:0003676">
    <property type="term" value="F:nucleic acid binding"/>
    <property type="evidence" value="ECO:0007669"/>
    <property type="project" value="InterPro"/>
</dbReference>
<dbReference type="InterPro" id="IPR016195">
    <property type="entry name" value="Pol/histidinol_Pase-like"/>
</dbReference>
<dbReference type="InterPro" id="IPR040982">
    <property type="entry name" value="DNA_pol3_finger"/>
</dbReference>
<comment type="subcellular location">
    <subcellularLocation>
        <location evidence="1">Cytoplasm</location>
    </subcellularLocation>
</comment>
<comment type="similarity">
    <text evidence="2">Belongs to the DNA polymerase type-C family. DnaE2 subfamily.</text>
</comment>
<dbReference type="InterPro" id="IPR004805">
    <property type="entry name" value="DnaE2/DnaE/PolC"/>
</dbReference>
<evidence type="ECO:0000256" key="10">
    <source>
        <dbReference type="ARBA" id="ARBA00022932"/>
    </source>
</evidence>
<evidence type="ECO:0000256" key="4">
    <source>
        <dbReference type="ARBA" id="ARBA00017273"/>
    </source>
</evidence>
<dbReference type="InterPro" id="IPR004013">
    <property type="entry name" value="PHP_dom"/>
</dbReference>
<dbReference type="HAMAP" id="MF_01902">
    <property type="entry name" value="DNApol_error_prone"/>
    <property type="match status" value="1"/>
</dbReference>
<name>A0A917MA87_9SPHI</name>
<organism evidence="14 15">
    <name type="scientific">Parapedobacter pyrenivorans</name>
    <dbReference type="NCBI Taxonomy" id="1305674"/>
    <lineage>
        <taxon>Bacteria</taxon>
        <taxon>Pseudomonadati</taxon>
        <taxon>Bacteroidota</taxon>
        <taxon>Sphingobacteriia</taxon>
        <taxon>Sphingobacteriales</taxon>
        <taxon>Sphingobacteriaceae</taxon>
        <taxon>Parapedobacter</taxon>
    </lineage>
</organism>
<keyword evidence="5" id="KW-0963">Cytoplasm</keyword>
<dbReference type="Pfam" id="PF17657">
    <property type="entry name" value="DNA_pol3_finger"/>
    <property type="match status" value="1"/>
</dbReference>
<evidence type="ECO:0000256" key="1">
    <source>
        <dbReference type="ARBA" id="ARBA00004496"/>
    </source>
</evidence>
<dbReference type="GO" id="GO:0003887">
    <property type="term" value="F:DNA-directed DNA polymerase activity"/>
    <property type="evidence" value="ECO:0007669"/>
    <property type="project" value="UniProtKB-KW"/>
</dbReference>
<dbReference type="NCBIfam" id="NF004225">
    <property type="entry name" value="PRK05672.1"/>
    <property type="match status" value="1"/>
</dbReference>
<dbReference type="PANTHER" id="PTHR32294">
    <property type="entry name" value="DNA POLYMERASE III SUBUNIT ALPHA"/>
    <property type="match status" value="1"/>
</dbReference>